<feature type="chain" id="PRO_5039354283" evidence="2">
    <location>
        <begin position="22"/>
        <end position="429"/>
    </location>
</feature>
<evidence type="ECO:0000256" key="1">
    <source>
        <dbReference type="SAM" id="Phobius"/>
    </source>
</evidence>
<keyword evidence="1" id="KW-0472">Membrane</keyword>
<evidence type="ECO:0000259" key="3">
    <source>
        <dbReference type="Pfam" id="PF03417"/>
    </source>
</evidence>
<keyword evidence="1" id="KW-0812">Transmembrane</keyword>
<name>A0A9E8NGQ6_9BACT</name>
<organism evidence="4 5">
    <name type="scientific">Dyadobacter pollutisoli</name>
    <dbReference type="NCBI Taxonomy" id="2910158"/>
    <lineage>
        <taxon>Bacteria</taxon>
        <taxon>Pseudomonadati</taxon>
        <taxon>Bacteroidota</taxon>
        <taxon>Cytophagia</taxon>
        <taxon>Cytophagales</taxon>
        <taxon>Spirosomataceae</taxon>
        <taxon>Dyadobacter</taxon>
    </lineage>
</organism>
<dbReference type="Pfam" id="PF03417">
    <property type="entry name" value="AAT"/>
    <property type="match status" value="1"/>
</dbReference>
<feature type="domain" description="Peptidase C45 hydrolase" evidence="3">
    <location>
        <begin position="34"/>
        <end position="233"/>
    </location>
</feature>
<feature type="transmembrane region" description="Helical" evidence="1">
    <location>
        <begin position="326"/>
        <end position="345"/>
    </location>
</feature>
<evidence type="ECO:0000313" key="4">
    <source>
        <dbReference type="EMBL" id="WAC13947.1"/>
    </source>
</evidence>
<protein>
    <submittedName>
        <fullName evidence="4">Carcinine hydrolase/isopenicillin-N N-acyltransferase family protein</fullName>
    </submittedName>
</protein>
<feature type="transmembrane region" description="Helical" evidence="1">
    <location>
        <begin position="404"/>
        <end position="425"/>
    </location>
</feature>
<accession>A0A9E8NGQ6</accession>
<keyword evidence="5" id="KW-1185">Reference proteome</keyword>
<keyword evidence="4" id="KW-0378">Hydrolase</keyword>
<keyword evidence="1" id="KW-1133">Transmembrane helix</keyword>
<evidence type="ECO:0000313" key="5">
    <source>
        <dbReference type="Proteomes" id="UP001164653"/>
    </source>
</evidence>
<dbReference type="EMBL" id="CP112998">
    <property type="protein sequence ID" value="WAC13947.1"/>
    <property type="molecule type" value="Genomic_DNA"/>
</dbReference>
<dbReference type="AlphaFoldDB" id="A0A9E8NGQ6"/>
<reference evidence="4" key="1">
    <citation type="submission" date="2022-11" db="EMBL/GenBank/DDBJ databases">
        <title>Dyadobacter pollutisoli sp. nov., isolated from plastic dumped soil.</title>
        <authorList>
            <person name="Kim J.M."/>
            <person name="Kim K.R."/>
            <person name="Lee J.K."/>
            <person name="Hao L."/>
            <person name="Jeon C.O."/>
        </authorList>
    </citation>
    <scope>NUCLEOTIDE SEQUENCE</scope>
    <source>
        <strain evidence="4">U1</strain>
    </source>
</reference>
<gene>
    <name evidence="4" type="ORF">ON006_08280</name>
</gene>
<feature type="transmembrane region" description="Helical" evidence="1">
    <location>
        <begin position="290"/>
        <end position="314"/>
    </location>
</feature>
<feature type="signal peptide" evidence="2">
    <location>
        <begin position="1"/>
        <end position="21"/>
    </location>
</feature>
<dbReference type="Gene3D" id="3.60.60.10">
    <property type="entry name" value="Penicillin V Acylase, Chain A"/>
    <property type="match status" value="1"/>
</dbReference>
<dbReference type="InterPro" id="IPR005079">
    <property type="entry name" value="Peptidase_C45_hydrolase"/>
</dbReference>
<dbReference type="SUPFAM" id="SSF56235">
    <property type="entry name" value="N-terminal nucleophile aminohydrolases (Ntn hydrolases)"/>
    <property type="match status" value="1"/>
</dbReference>
<sequence>MMTLRIFVVLLIAFMPMLSHNSVACSMCKVTINGKTYLGNNEDSWKTGSRITFVNAPPGKLGALYVSYSDFFAQGGMNEAGLAFDGLTIYKANIKVDPSKKNVTNFRTFVRDIMQNCKTVEDVREYASQYNRHGISNGELFFADKSGHYLIMEPDTVIIGNDDKYIIANFCPSVTPENKRLDWDRYRRGREYINKHQSGTPKNYCLALVDTMHECREKMGDGTMYSSVADLEKGDFSLYFYHDYSKEVKFNLKQELAKGDHTIEIASLFPTNAEYERLANYKVPQNDKRVFLFLLFCGGIFGFSAIYFLISYLVSLKTTDRIQDSYIGFKLMLFAISIPMLYYMFILTRNPAIFYSKAPYQDIQFSLKNIAAYLPFVLLLLIVPFLRINFKVFGQKTWRMPSKLLLTLNNVVYLTLIFFFIYWGFYDVF</sequence>
<dbReference type="GO" id="GO:0016787">
    <property type="term" value="F:hydrolase activity"/>
    <property type="evidence" value="ECO:0007669"/>
    <property type="project" value="UniProtKB-KW"/>
</dbReference>
<proteinExistence type="predicted"/>
<feature type="transmembrane region" description="Helical" evidence="1">
    <location>
        <begin position="365"/>
        <end position="383"/>
    </location>
</feature>
<dbReference type="Proteomes" id="UP001164653">
    <property type="component" value="Chromosome"/>
</dbReference>
<dbReference type="InterPro" id="IPR029055">
    <property type="entry name" value="Ntn_hydrolases_N"/>
</dbReference>
<evidence type="ECO:0000256" key="2">
    <source>
        <dbReference type="SAM" id="SignalP"/>
    </source>
</evidence>
<keyword evidence="2" id="KW-0732">Signal</keyword>
<dbReference type="KEGG" id="dpf:ON006_08280"/>
<dbReference type="RefSeq" id="WP_244818945.1">
    <property type="nucleotide sequence ID" value="NZ_CP112998.1"/>
</dbReference>